<dbReference type="EMBL" id="CAUYUJ010017573">
    <property type="protein sequence ID" value="CAK0875924.1"/>
    <property type="molecule type" value="Genomic_DNA"/>
</dbReference>
<sequence>TVWLQDEVQRCPARPASQRALRAHLRGTPPPRAGLAPAAVAEPAGPADCAASGTPSVAALAAGVPGYPHPAVLVARVRELEARLARVEEEAAASQAHAAAHQEAAVSAAQRLAMQVSKERELEARLAGAMIGGTSGVLRAAQATSASLASSATRLGRCLHPRGGSHAGGASAGGSPRASTTALAPAGVD</sequence>
<evidence type="ECO:0000313" key="4">
    <source>
        <dbReference type="Proteomes" id="UP001189429"/>
    </source>
</evidence>
<organism evidence="3 4">
    <name type="scientific">Prorocentrum cordatum</name>
    <dbReference type="NCBI Taxonomy" id="2364126"/>
    <lineage>
        <taxon>Eukaryota</taxon>
        <taxon>Sar</taxon>
        <taxon>Alveolata</taxon>
        <taxon>Dinophyceae</taxon>
        <taxon>Prorocentrales</taxon>
        <taxon>Prorocentraceae</taxon>
        <taxon>Prorocentrum</taxon>
    </lineage>
</organism>
<feature type="compositionally biased region" description="Low complexity" evidence="2">
    <location>
        <begin position="173"/>
        <end position="182"/>
    </location>
</feature>
<keyword evidence="4" id="KW-1185">Reference proteome</keyword>
<dbReference type="Proteomes" id="UP001189429">
    <property type="component" value="Unassembled WGS sequence"/>
</dbReference>
<accession>A0ABN9VV36</accession>
<evidence type="ECO:0000256" key="2">
    <source>
        <dbReference type="SAM" id="MobiDB-lite"/>
    </source>
</evidence>
<comment type="caution">
    <text evidence="3">The sequence shown here is derived from an EMBL/GenBank/DDBJ whole genome shotgun (WGS) entry which is preliminary data.</text>
</comment>
<gene>
    <name evidence="3" type="ORF">PCOR1329_LOCUS60468</name>
</gene>
<feature type="non-terminal residue" evidence="3">
    <location>
        <position position="1"/>
    </location>
</feature>
<evidence type="ECO:0000256" key="1">
    <source>
        <dbReference type="SAM" id="Coils"/>
    </source>
</evidence>
<name>A0ABN9VV36_9DINO</name>
<keyword evidence="1" id="KW-0175">Coiled coil</keyword>
<protein>
    <submittedName>
        <fullName evidence="3">Uncharacterized protein</fullName>
    </submittedName>
</protein>
<proteinExistence type="predicted"/>
<evidence type="ECO:0000313" key="3">
    <source>
        <dbReference type="EMBL" id="CAK0875924.1"/>
    </source>
</evidence>
<feature type="coiled-coil region" evidence="1">
    <location>
        <begin position="77"/>
        <end position="104"/>
    </location>
</feature>
<feature type="region of interest" description="Disordered" evidence="2">
    <location>
        <begin position="156"/>
        <end position="189"/>
    </location>
</feature>
<reference evidence="3" key="1">
    <citation type="submission" date="2023-10" db="EMBL/GenBank/DDBJ databases">
        <authorList>
            <person name="Chen Y."/>
            <person name="Shah S."/>
            <person name="Dougan E. K."/>
            <person name="Thang M."/>
            <person name="Chan C."/>
        </authorList>
    </citation>
    <scope>NUCLEOTIDE SEQUENCE [LARGE SCALE GENOMIC DNA]</scope>
</reference>